<feature type="coiled-coil region" evidence="1">
    <location>
        <begin position="71"/>
        <end position="98"/>
    </location>
</feature>
<evidence type="ECO:0000313" key="3">
    <source>
        <dbReference type="EMBL" id="DAD67263.1"/>
    </source>
</evidence>
<dbReference type="EMBL" id="BK014672">
    <property type="protein sequence ID" value="DAD67263.1"/>
    <property type="molecule type" value="Genomic_DNA"/>
</dbReference>
<organism evidence="3">
    <name type="scientific">Siphoviridae sp. ctXOZ1</name>
    <dbReference type="NCBI Taxonomy" id="2823585"/>
    <lineage>
        <taxon>Viruses</taxon>
        <taxon>Duplodnaviria</taxon>
        <taxon>Heunggongvirae</taxon>
        <taxon>Uroviricota</taxon>
        <taxon>Caudoviricetes</taxon>
    </lineage>
</organism>
<protein>
    <submittedName>
        <fullName evidence="3">Uncharacterized protein</fullName>
    </submittedName>
</protein>
<keyword evidence="2" id="KW-1133">Transmembrane helix</keyword>
<keyword evidence="2" id="KW-0812">Transmembrane</keyword>
<accession>A0A8S5LBF1</accession>
<keyword evidence="2" id="KW-0472">Membrane</keyword>
<proteinExistence type="predicted"/>
<evidence type="ECO:0000256" key="2">
    <source>
        <dbReference type="SAM" id="Phobius"/>
    </source>
</evidence>
<name>A0A8S5LBF1_9CAUD</name>
<sequence>MDWVTHITNLPQHPGIQWLTLVLLFIFGGTALFSERTLKERFGGIPAAFQWLSRTKENSRKKKEEYTEKRIRSLEEGQIELEKRLQEQITELQKSESEQFEYIRWVTRLMRGIELWAAAKGLELPPPPFQTFVEWRERREAGNGGTALYRPDVGH</sequence>
<keyword evidence="1" id="KW-0175">Coiled coil</keyword>
<reference evidence="3" key="1">
    <citation type="journal article" date="2021" name="Proc. Natl. Acad. Sci. U.S.A.">
        <title>A Catalog of Tens of Thousands of Viruses from Human Metagenomes Reveals Hidden Associations with Chronic Diseases.</title>
        <authorList>
            <person name="Tisza M.J."/>
            <person name="Buck C.B."/>
        </authorList>
    </citation>
    <scope>NUCLEOTIDE SEQUENCE</scope>
    <source>
        <strain evidence="3">CtXOZ1</strain>
    </source>
</reference>
<evidence type="ECO:0000256" key="1">
    <source>
        <dbReference type="SAM" id="Coils"/>
    </source>
</evidence>
<feature type="transmembrane region" description="Helical" evidence="2">
    <location>
        <begin position="15"/>
        <end position="33"/>
    </location>
</feature>